<dbReference type="Pfam" id="PF21012">
    <property type="entry name" value="DUF6850"/>
    <property type="match status" value="1"/>
</dbReference>
<proteinExistence type="predicted"/>
<accession>A0A644V7Q0</accession>
<dbReference type="AlphaFoldDB" id="A0A644V7Q0"/>
<feature type="domain" description="DUF6850" evidence="1">
    <location>
        <begin position="54"/>
        <end position="516"/>
    </location>
</feature>
<name>A0A644V7Q0_9ZZZZ</name>
<reference evidence="2" key="1">
    <citation type="submission" date="2019-08" db="EMBL/GenBank/DDBJ databases">
        <authorList>
            <person name="Kucharzyk K."/>
            <person name="Murdoch R.W."/>
            <person name="Higgins S."/>
            <person name="Loffler F."/>
        </authorList>
    </citation>
    <scope>NUCLEOTIDE SEQUENCE</scope>
</reference>
<sequence>MRLSIRNSALIILLVAFIHGLPAQQNQHSPAAFELWQAKRLWHQSTNASGSLIDNPYQYSLLNAGYLFYGGDFHRPQEGKSGSEFSVHTEGVQLLKRLYTWGSFNYTQEDIAEAGYNTSLINPYRGMPYIVADTNLSQWLKQHYDLRFKVATVQSSNFSFGLEGIYNASIGAKQRDVRTKNQLYLLQLKPGMTYSINKSHHIGLNADFFSLKEESRNSNVNTYIDQKYYELYGLGTAVESIGSGRTTNYTGYNFGGGIQYNYKGDINLMVEGTYDNKKEDVQVSFSTPKPDAMVDDTRIRGKITLFTTKSDLTHYFSGSFSNRLIDGTQHLTQFNNAIDQRKWVIVSSSIRSKYKTTNINTQYDLIKERSDEYSWKAGLGVSYTSVNDAYLLPHSYKKANNLLFNIHGKKNFFLSNLLSKRLLIGMTLEYKHNLSGAYLYSGQNPDYPSVKDLEKPDLEYLISDYQAAEFAATYSRKLNAEKKTNLYLELNFRYINTSDFNYNNRYFGQIKFGAHF</sequence>
<gene>
    <name evidence="2" type="ORF">SDC9_33350</name>
</gene>
<comment type="caution">
    <text evidence="2">The sequence shown here is derived from an EMBL/GenBank/DDBJ whole genome shotgun (WGS) entry which is preliminary data.</text>
</comment>
<organism evidence="2">
    <name type="scientific">bioreactor metagenome</name>
    <dbReference type="NCBI Taxonomy" id="1076179"/>
    <lineage>
        <taxon>unclassified sequences</taxon>
        <taxon>metagenomes</taxon>
        <taxon>ecological metagenomes</taxon>
    </lineage>
</organism>
<evidence type="ECO:0000313" key="2">
    <source>
        <dbReference type="EMBL" id="MPL87350.1"/>
    </source>
</evidence>
<protein>
    <recommendedName>
        <fullName evidence="1">DUF6850 domain-containing protein</fullName>
    </recommendedName>
</protein>
<evidence type="ECO:0000259" key="1">
    <source>
        <dbReference type="Pfam" id="PF21012"/>
    </source>
</evidence>
<dbReference type="EMBL" id="VSSQ01000237">
    <property type="protein sequence ID" value="MPL87350.1"/>
    <property type="molecule type" value="Genomic_DNA"/>
</dbReference>
<dbReference type="InterPro" id="IPR049236">
    <property type="entry name" value="DUF6850"/>
</dbReference>